<comment type="caution">
    <text evidence="4">The sequence shown here is derived from an EMBL/GenBank/DDBJ whole genome shotgun (WGS) entry which is preliminary data.</text>
</comment>
<keyword evidence="3" id="KW-1133">Transmembrane helix</keyword>
<evidence type="ECO:0000256" key="2">
    <source>
        <dbReference type="ARBA" id="ARBA00023136"/>
    </source>
</evidence>
<organism evidence="4 5">
    <name type="scientific">Streptosporangium brasiliense</name>
    <dbReference type="NCBI Taxonomy" id="47480"/>
    <lineage>
        <taxon>Bacteria</taxon>
        <taxon>Bacillati</taxon>
        <taxon>Actinomycetota</taxon>
        <taxon>Actinomycetes</taxon>
        <taxon>Streptosporangiales</taxon>
        <taxon>Streptosporangiaceae</taxon>
        <taxon>Streptosporangium</taxon>
    </lineage>
</organism>
<name>A0ABT9R1G0_9ACTN</name>
<keyword evidence="5" id="KW-1185">Reference proteome</keyword>
<dbReference type="Proteomes" id="UP001230426">
    <property type="component" value="Unassembled WGS sequence"/>
</dbReference>
<dbReference type="PANTHER" id="PTHR37042:SF4">
    <property type="entry name" value="OUTER MEMBRANE PROTEIN RV1973"/>
    <property type="match status" value="1"/>
</dbReference>
<reference evidence="4 5" key="1">
    <citation type="submission" date="2023-07" db="EMBL/GenBank/DDBJ databases">
        <title>Sequencing the genomes of 1000 actinobacteria strains.</title>
        <authorList>
            <person name="Klenk H.-P."/>
        </authorList>
    </citation>
    <scope>NUCLEOTIDE SEQUENCE [LARGE SCALE GENOMIC DNA]</scope>
    <source>
        <strain evidence="4 5">DSM 44109</strain>
    </source>
</reference>
<comment type="subcellular location">
    <subcellularLocation>
        <location evidence="1">Membrane</location>
    </subcellularLocation>
</comment>
<evidence type="ECO:0000313" key="4">
    <source>
        <dbReference type="EMBL" id="MDP9863070.1"/>
    </source>
</evidence>
<gene>
    <name evidence="4" type="ORF">J2S55_002336</name>
</gene>
<protein>
    <submittedName>
        <fullName evidence="4">Mce-associated membrane protein</fullName>
    </submittedName>
</protein>
<evidence type="ECO:0000256" key="3">
    <source>
        <dbReference type="SAM" id="Phobius"/>
    </source>
</evidence>
<dbReference type="PANTHER" id="PTHR37042">
    <property type="entry name" value="OUTER MEMBRANE PROTEIN RV1973"/>
    <property type="match status" value="1"/>
</dbReference>
<dbReference type="EMBL" id="JAUSRB010000002">
    <property type="protein sequence ID" value="MDP9863070.1"/>
    <property type="molecule type" value="Genomic_DNA"/>
</dbReference>
<sequence>MAVKAARPPRPLRIAGPALGVLIAVLLAAAFWIGGDLRQAQATADDREAAVQAAGAHAVDLLSVSHPSVDADIKRILDTSTGPAKAEYARNLAALKETTLKDKVVQTGALRACGLVSLRGDRAQVMAVGDALIRREGSKDAPQERFYRWNMEVTKVGGVWLVSKAELVL</sequence>
<accession>A0ABT9R1G0</accession>
<evidence type="ECO:0000256" key="1">
    <source>
        <dbReference type="ARBA" id="ARBA00004370"/>
    </source>
</evidence>
<feature type="transmembrane region" description="Helical" evidence="3">
    <location>
        <begin position="12"/>
        <end position="33"/>
    </location>
</feature>
<keyword evidence="2 3" id="KW-0472">Membrane</keyword>
<proteinExistence type="predicted"/>
<dbReference type="RefSeq" id="WP_306859645.1">
    <property type="nucleotide sequence ID" value="NZ_JAUSRB010000002.1"/>
</dbReference>
<keyword evidence="3" id="KW-0812">Transmembrane</keyword>
<evidence type="ECO:0000313" key="5">
    <source>
        <dbReference type="Proteomes" id="UP001230426"/>
    </source>
</evidence>